<dbReference type="HOGENOM" id="CLU_047148_0_0_5"/>
<feature type="binding site" evidence="13">
    <location>
        <position position="150"/>
    </location>
    <ligand>
        <name>(R)-pantoate</name>
        <dbReference type="ChEBI" id="CHEBI:15980"/>
    </ligand>
</feature>
<organism evidence="14 15">
    <name type="scientific">Rubellimicrobium thermophilum DSM 16684</name>
    <dbReference type="NCBI Taxonomy" id="1123069"/>
    <lineage>
        <taxon>Bacteria</taxon>
        <taxon>Pseudomonadati</taxon>
        <taxon>Pseudomonadota</taxon>
        <taxon>Alphaproteobacteria</taxon>
        <taxon>Rhodobacterales</taxon>
        <taxon>Roseobacteraceae</taxon>
        <taxon>Rubellimicrobium</taxon>
    </lineage>
</organism>
<dbReference type="STRING" id="1123069.ruthe_00081"/>
<dbReference type="SUPFAM" id="SSF52374">
    <property type="entry name" value="Nucleotidylyl transferase"/>
    <property type="match status" value="1"/>
</dbReference>
<dbReference type="AlphaFoldDB" id="S9R2F9"/>
<dbReference type="GO" id="GO:0004592">
    <property type="term" value="F:pantoate-beta-alanine ligase activity"/>
    <property type="evidence" value="ECO:0007669"/>
    <property type="project" value="UniProtKB-UniRule"/>
</dbReference>
<dbReference type="EC" id="6.3.2.1" evidence="4 13"/>
<comment type="subunit">
    <text evidence="13">Homodimer.</text>
</comment>
<dbReference type="PATRIC" id="fig|1123069.3.peg.84"/>
<evidence type="ECO:0000256" key="11">
    <source>
        <dbReference type="ARBA" id="ARBA00048258"/>
    </source>
</evidence>
<dbReference type="Pfam" id="PF02569">
    <property type="entry name" value="Pantoate_ligase"/>
    <property type="match status" value="1"/>
</dbReference>
<dbReference type="OrthoDB" id="9773087at2"/>
<dbReference type="InterPro" id="IPR042176">
    <property type="entry name" value="Pantoate_ligase_C"/>
</dbReference>
<comment type="subcellular location">
    <subcellularLocation>
        <location evidence="1 13">Cytoplasm</location>
    </subcellularLocation>
</comment>
<evidence type="ECO:0000256" key="1">
    <source>
        <dbReference type="ARBA" id="ARBA00004496"/>
    </source>
</evidence>
<evidence type="ECO:0000256" key="4">
    <source>
        <dbReference type="ARBA" id="ARBA00012219"/>
    </source>
</evidence>
<keyword evidence="10 13" id="KW-0067">ATP-binding</keyword>
<comment type="similarity">
    <text evidence="3 13">Belongs to the pantothenate synthetase family.</text>
</comment>
<keyword evidence="8 13" id="KW-0566">Pantothenate biosynthesis</keyword>
<feature type="binding site" evidence="13">
    <location>
        <begin position="144"/>
        <end position="147"/>
    </location>
    <ligand>
        <name>ATP</name>
        <dbReference type="ChEBI" id="CHEBI:30616"/>
    </ligand>
</feature>
<reference evidence="14 15" key="1">
    <citation type="journal article" date="2013" name="Stand. Genomic Sci.">
        <title>Genome sequence of the reddish-pigmented Rubellimicrobium thermophilum type strain (DSM 16684(T)), a member of the Roseobacter clade.</title>
        <authorList>
            <person name="Fiebig A."/>
            <person name="Riedel T."/>
            <person name="Gronow S."/>
            <person name="Petersen J."/>
            <person name="Klenk H.P."/>
            <person name="Goker M."/>
        </authorList>
    </citation>
    <scope>NUCLEOTIDE SEQUENCE [LARGE SCALE GENOMIC DNA]</scope>
    <source>
        <strain evidence="14 15">DSM 16684</strain>
    </source>
</reference>
<keyword evidence="7 13" id="KW-0436">Ligase</keyword>
<keyword evidence="6 13" id="KW-0963">Cytoplasm</keyword>
<feature type="binding site" evidence="13">
    <location>
        <position position="58"/>
    </location>
    <ligand>
        <name>beta-alanine</name>
        <dbReference type="ChEBI" id="CHEBI:57966"/>
    </ligand>
</feature>
<evidence type="ECO:0000256" key="7">
    <source>
        <dbReference type="ARBA" id="ARBA00022598"/>
    </source>
</evidence>
<feature type="binding site" evidence="13">
    <location>
        <position position="58"/>
    </location>
    <ligand>
        <name>(R)-pantoate</name>
        <dbReference type="ChEBI" id="CHEBI:15980"/>
    </ligand>
</feature>
<dbReference type="CDD" id="cd00560">
    <property type="entry name" value="PanC"/>
    <property type="match status" value="1"/>
</dbReference>
<keyword evidence="15" id="KW-1185">Reference proteome</keyword>
<dbReference type="Gene3D" id="3.30.1300.10">
    <property type="entry name" value="Pantoate-beta-alanine ligase, C-terminal domain"/>
    <property type="match status" value="1"/>
</dbReference>
<name>S9R2F9_9RHOB</name>
<evidence type="ECO:0000256" key="8">
    <source>
        <dbReference type="ARBA" id="ARBA00022655"/>
    </source>
</evidence>
<dbReference type="Proteomes" id="UP000015346">
    <property type="component" value="Unassembled WGS sequence"/>
</dbReference>
<evidence type="ECO:0000256" key="12">
    <source>
        <dbReference type="ARBA" id="ARBA00055042"/>
    </source>
</evidence>
<evidence type="ECO:0000313" key="15">
    <source>
        <dbReference type="Proteomes" id="UP000015346"/>
    </source>
</evidence>
<comment type="catalytic activity">
    <reaction evidence="11 13">
        <text>(R)-pantoate + beta-alanine + ATP = (R)-pantothenate + AMP + diphosphate + H(+)</text>
        <dbReference type="Rhea" id="RHEA:10912"/>
        <dbReference type="ChEBI" id="CHEBI:15378"/>
        <dbReference type="ChEBI" id="CHEBI:15980"/>
        <dbReference type="ChEBI" id="CHEBI:29032"/>
        <dbReference type="ChEBI" id="CHEBI:30616"/>
        <dbReference type="ChEBI" id="CHEBI:33019"/>
        <dbReference type="ChEBI" id="CHEBI:57966"/>
        <dbReference type="ChEBI" id="CHEBI:456215"/>
        <dbReference type="EC" id="6.3.2.1"/>
    </reaction>
</comment>
<sequence length="287" mass="30928">METCATVAAMRRLREGWQGRVALVPTMGALHEGHMALVAAARMAAERVVVSIFVNPTQFGDPKDLAAYPRTLEADRAMLEGAGVDALFAPDVAEIYPEGDETIVETLRLAGVFHGAVRPGHFRGVATVVLKLFNIVRPDIALFGEKDYQQLAVIRRMVRDLFLPVAIRGVPTVRAPDGLALSSRNARLSPEGRAAALVLSRALDRAERLAAAGAPPERLAEAIRETVAAEPRATLRGLDIVDAESFAPVTEAITRRAGIMLSAEVDGVLLIDQREIDPPIDPPEDRP</sequence>
<protein>
    <recommendedName>
        <fullName evidence="5 13">Pantothenate synthetase</fullName>
        <shortName evidence="13">PS</shortName>
        <ecNumber evidence="4 13">6.3.2.1</ecNumber>
    </recommendedName>
    <alternativeName>
        <fullName evidence="13">Pantoate--beta-alanine ligase</fullName>
    </alternativeName>
    <alternativeName>
        <fullName evidence="13">Pantoate-activating enzyme</fullName>
    </alternativeName>
</protein>
<feature type="binding site" evidence="13">
    <location>
        <position position="173"/>
    </location>
    <ligand>
        <name>ATP</name>
        <dbReference type="ChEBI" id="CHEBI:30616"/>
    </ligand>
</feature>
<evidence type="ECO:0000256" key="6">
    <source>
        <dbReference type="ARBA" id="ARBA00022490"/>
    </source>
</evidence>
<dbReference type="UniPathway" id="UPA00028">
    <property type="reaction ID" value="UER00005"/>
</dbReference>
<gene>
    <name evidence="13" type="primary">panC</name>
    <name evidence="14" type="ORF">ruthe_00081</name>
</gene>
<dbReference type="Gene3D" id="3.40.50.620">
    <property type="entry name" value="HUPs"/>
    <property type="match status" value="1"/>
</dbReference>
<feature type="binding site" evidence="13">
    <location>
        <begin position="181"/>
        <end position="184"/>
    </location>
    <ligand>
        <name>ATP</name>
        <dbReference type="ChEBI" id="CHEBI:30616"/>
    </ligand>
</feature>
<comment type="pathway">
    <text evidence="2 13">Cofactor biosynthesis; (R)-pantothenate biosynthesis; (R)-pantothenate from (R)-pantoate and beta-alanine: step 1/1.</text>
</comment>
<proteinExistence type="inferred from homology"/>
<dbReference type="GO" id="GO:0015940">
    <property type="term" value="P:pantothenate biosynthetic process"/>
    <property type="evidence" value="ECO:0007669"/>
    <property type="project" value="UniProtKB-UniRule"/>
</dbReference>
<dbReference type="InterPro" id="IPR014729">
    <property type="entry name" value="Rossmann-like_a/b/a_fold"/>
</dbReference>
<dbReference type="HAMAP" id="MF_00158">
    <property type="entry name" value="PanC"/>
    <property type="match status" value="1"/>
</dbReference>
<dbReference type="FunFam" id="3.40.50.620:FF:000114">
    <property type="entry name" value="Pantothenate synthetase"/>
    <property type="match status" value="1"/>
</dbReference>
<comment type="caution">
    <text evidence="14">The sequence shown here is derived from an EMBL/GenBank/DDBJ whole genome shotgun (WGS) entry which is preliminary data.</text>
</comment>
<evidence type="ECO:0000256" key="13">
    <source>
        <dbReference type="HAMAP-Rule" id="MF_00158"/>
    </source>
</evidence>
<dbReference type="GO" id="GO:0005524">
    <property type="term" value="F:ATP binding"/>
    <property type="evidence" value="ECO:0007669"/>
    <property type="project" value="UniProtKB-KW"/>
</dbReference>
<comment type="function">
    <text evidence="12 13">Catalyzes the condensation of pantoate with beta-alanine in an ATP-dependent reaction via a pantoyl-adenylate intermediate.</text>
</comment>
<keyword evidence="9 13" id="KW-0547">Nucleotide-binding</keyword>
<evidence type="ECO:0000256" key="9">
    <source>
        <dbReference type="ARBA" id="ARBA00022741"/>
    </source>
</evidence>
<evidence type="ECO:0000256" key="5">
    <source>
        <dbReference type="ARBA" id="ARBA00014155"/>
    </source>
</evidence>
<evidence type="ECO:0000256" key="10">
    <source>
        <dbReference type="ARBA" id="ARBA00022840"/>
    </source>
</evidence>
<dbReference type="EMBL" id="AOLV01000001">
    <property type="protein sequence ID" value="EPX87876.1"/>
    <property type="molecule type" value="Genomic_DNA"/>
</dbReference>
<dbReference type="InterPro" id="IPR003721">
    <property type="entry name" value="Pantoate_ligase"/>
</dbReference>
<evidence type="ECO:0000313" key="14">
    <source>
        <dbReference type="EMBL" id="EPX87876.1"/>
    </source>
</evidence>
<dbReference type="PANTHER" id="PTHR21299">
    <property type="entry name" value="CYTIDYLATE KINASE/PANTOATE-BETA-ALANINE LIGASE"/>
    <property type="match status" value="1"/>
</dbReference>
<dbReference type="GO" id="GO:0005829">
    <property type="term" value="C:cytosol"/>
    <property type="evidence" value="ECO:0007669"/>
    <property type="project" value="TreeGrafter"/>
</dbReference>
<evidence type="ECO:0000256" key="3">
    <source>
        <dbReference type="ARBA" id="ARBA00009256"/>
    </source>
</evidence>
<dbReference type="PANTHER" id="PTHR21299:SF1">
    <property type="entry name" value="PANTOATE--BETA-ALANINE LIGASE"/>
    <property type="match status" value="1"/>
</dbReference>
<dbReference type="RefSeq" id="WP_021096229.1">
    <property type="nucleotide sequence ID" value="NZ_KE557318.1"/>
</dbReference>
<accession>S9R2F9</accession>
<feature type="binding site" evidence="13">
    <location>
        <begin position="27"/>
        <end position="34"/>
    </location>
    <ligand>
        <name>ATP</name>
        <dbReference type="ChEBI" id="CHEBI:30616"/>
    </ligand>
</feature>
<comment type="miscellaneous">
    <text evidence="13">The reaction proceeds by a bi uni uni bi ping pong mechanism.</text>
</comment>
<dbReference type="NCBIfam" id="TIGR00018">
    <property type="entry name" value="panC"/>
    <property type="match status" value="1"/>
</dbReference>
<feature type="active site" description="Proton donor" evidence="13">
    <location>
        <position position="34"/>
    </location>
</feature>
<evidence type="ECO:0000256" key="2">
    <source>
        <dbReference type="ARBA" id="ARBA00004990"/>
    </source>
</evidence>